<keyword evidence="2 4" id="KW-0479">Metal-binding</keyword>
<name>A0A2G5E491_AQUCA</name>
<dbReference type="InterPro" id="IPR001128">
    <property type="entry name" value="Cyt_P450"/>
</dbReference>
<sequence>MFQWLLEQYGMQLDPIFISAFSIFLVTLLYTLIRPRTNKLNLPPSPSKLPIIGNLHQLGTLPHRSLQSLARKHGPLMLLHLGQTPALIVSSDDAAKEVIQIQDFNFCNRPRMSFAERLLYSSKDLAFSPYGEYWKQMRKISTQHLLSGHRVESFRTVREEEANIMIDKIHEYCSSASSVVNLSELIYSFTNNVVCRVAMGRKFDAGEGAKKFSELITEFMNLIGVFNVADYIPWLSIINNFNGLNARVRKSSKEMDCFLESVIQDHIDPKKKTNSGVEDFIDVLLGMQNDSTNRVSFARDNIKAVILDMFAAGTDTSAVTLVWAMTELIKHPEIMKEVQAEIREISKGKLHITEDDLGQMHYLKMVIKEALRLHSPASIFVPHESIQDTKLLGYDIPAKTRIFINQWAIANDPMLWDEPEEFRPKRFLNTSIDYQGKDFKFFPFGAGRRGCPGILFATPNMELPLANLLYHFNWSLPNGLKSKDVDVAEEFGIILHKKSPLLLVPTPCGF</sequence>
<comment type="cofactor">
    <cofactor evidence="4">
        <name>heme</name>
        <dbReference type="ChEBI" id="CHEBI:30413"/>
    </cofactor>
</comment>
<dbReference type="PANTHER" id="PTHR47955:SF15">
    <property type="entry name" value="CYTOCHROME P450 71A2-LIKE"/>
    <property type="match status" value="1"/>
</dbReference>
<dbReference type="InterPro" id="IPR002401">
    <property type="entry name" value="Cyt_P450_E_grp-I"/>
</dbReference>
<dbReference type="GO" id="GO:0020037">
    <property type="term" value="F:heme binding"/>
    <property type="evidence" value="ECO:0007669"/>
    <property type="project" value="InterPro"/>
</dbReference>
<keyword evidence="6" id="KW-0812">Transmembrane</keyword>
<dbReference type="GO" id="GO:0044550">
    <property type="term" value="P:secondary metabolite biosynthetic process"/>
    <property type="evidence" value="ECO:0007669"/>
    <property type="project" value="UniProtKB-ARBA"/>
</dbReference>
<dbReference type="STRING" id="218851.A0A2G5E491"/>
<dbReference type="Proteomes" id="UP000230069">
    <property type="component" value="Unassembled WGS sequence"/>
</dbReference>
<evidence type="ECO:0000256" key="5">
    <source>
        <dbReference type="RuleBase" id="RU000461"/>
    </source>
</evidence>
<dbReference type="GO" id="GO:0005506">
    <property type="term" value="F:iron ion binding"/>
    <property type="evidence" value="ECO:0007669"/>
    <property type="project" value="InterPro"/>
</dbReference>
<dbReference type="CDD" id="cd11072">
    <property type="entry name" value="CYP71-like"/>
    <property type="match status" value="1"/>
</dbReference>
<evidence type="ECO:0000256" key="3">
    <source>
        <dbReference type="ARBA" id="ARBA00023004"/>
    </source>
</evidence>
<dbReference type="InParanoid" id="A0A2G5E491"/>
<dbReference type="InterPro" id="IPR036396">
    <property type="entry name" value="Cyt_P450_sf"/>
</dbReference>
<proteinExistence type="inferred from homology"/>
<comment type="similarity">
    <text evidence="1 5">Belongs to the cytochrome P450 family.</text>
</comment>
<evidence type="ECO:0000256" key="4">
    <source>
        <dbReference type="PIRSR" id="PIRSR602401-1"/>
    </source>
</evidence>
<evidence type="ECO:0008006" key="9">
    <source>
        <dbReference type="Google" id="ProtNLM"/>
    </source>
</evidence>
<feature type="binding site" description="axial binding residue" evidence="4">
    <location>
        <position position="451"/>
    </location>
    <ligand>
        <name>heme</name>
        <dbReference type="ChEBI" id="CHEBI:30413"/>
    </ligand>
    <ligandPart>
        <name>Fe</name>
        <dbReference type="ChEBI" id="CHEBI:18248"/>
    </ligandPart>
</feature>
<protein>
    <recommendedName>
        <fullName evidence="9">Cytochrome P450</fullName>
    </recommendedName>
</protein>
<keyword evidence="5" id="KW-0560">Oxidoreductase</keyword>
<evidence type="ECO:0000256" key="1">
    <source>
        <dbReference type="ARBA" id="ARBA00010617"/>
    </source>
</evidence>
<gene>
    <name evidence="7" type="ORF">AQUCO_01200065v1</name>
</gene>
<dbReference type="PRINTS" id="PR00463">
    <property type="entry name" value="EP450I"/>
</dbReference>
<accession>A0A2G5E491</accession>
<dbReference type="Gene3D" id="1.10.630.10">
    <property type="entry name" value="Cytochrome P450"/>
    <property type="match status" value="1"/>
</dbReference>
<dbReference type="EMBL" id="KZ305029">
    <property type="protein sequence ID" value="PIA50602.1"/>
    <property type="molecule type" value="Genomic_DNA"/>
</dbReference>
<dbReference type="PRINTS" id="PR00385">
    <property type="entry name" value="P450"/>
</dbReference>
<keyword evidence="6" id="KW-1133">Transmembrane helix</keyword>
<dbReference type="FunCoup" id="A0A2G5E491">
    <property type="interactions" value="632"/>
</dbReference>
<reference evidence="7 8" key="1">
    <citation type="submission" date="2017-09" db="EMBL/GenBank/DDBJ databases">
        <title>WGS assembly of Aquilegia coerulea Goldsmith.</title>
        <authorList>
            <person name="Hodges S."/>
            <person name="Kramer E."/>
            <person name="Nordborg M."/>
            <person name="Tomkins J."/>
            <person name="Borevitz J."/>
            <person name="Derieg N."/>
            <person name="Yan J."/>
            <person name="Mihaltcheva S."/>
            <person name="Hayes R.D."/>
            <person name="Rokhsar D."/>
        </authorList>
    </citation>
    <scope>NUCLEOTIDE SEQUENCE [LARGE SCALE GENOMIC DNA]</scope>
    <source>
        <strain evidence="8">cv. Goldsmith</strain>
    </source>
</reference>
<dbReference type="GO" id="GO:0016705">
    <property type="term" value="F:oxidoreductase activity, acting on paired donors, with incorporation or reduction of molecular oxygen"/>
    <property type="evidence" value="ECO:0007669"/>
    <property type="project" value="InterPro"/>
</dbReference>
<dbReference type="FunFam" id="1.10.630.10:FF:000011">
    <property type="entry name" value="Cytochrome P450 83B1"/>
    <property type="match status" value="1"/>
</dbReference>
<dbReference type="OrthoDB" id="1470350at2759"/>
<dbReference type="PROSITE" id="PS00086">
    <property type="entry name" value="CYTOCHROME_P450"/>
    <property type="match status" value="1"/>
</dbReference>
<keyword evidence="4 5" id="KW-0349">Heme</keyword>
<evidence type="ECO:0000256" key="2">
    <source>
        <dbReference type="ARBA" id="ARBA00022723"/>
    </source>
</evidence>
<evidence type="ECO:0000313" key="8">
    <source>
        <dbReference type="Proteomes" id="UP000230069"/>
    </source>
</evidence>
<evidence type="ECO:0000256" key="6">
    <source>
        <dbReference type="SAM" id="Phobius"/>
    </source>
</evidence>
<feature type="transmembrane region" description="Helical" evidence="6">
    <location>
        <begin position="16"/>
        <end position="33"/>
    </location>
</feature>
<dbReference type="GO" id="GO:0004497">
    <property type="term" value="F:monooxygenase activity"/>
    <property type="evidence" value="ECO:0007669"/>
    <property type="project" value="UniProtKB-KW"/>
</dbReference>
<dbReference type="SUPFAM" id="SSF48264">
    <property type="entry name" value="Cytochrome P450"/>
    <property type="match status" value="1"/>
</dbReference>
<dbReference type="InterPro" id="IPR017972">
    <property type="entry name" value="Cyt_P450_CS"/>
</dbReference>
<dbReference type="PANTHER" id="PTHR47955">
    <property type="entry name" value="CYTOCHROME P450 FAMILY 71 PROTEIN"/>
    <property type="match status" value="1"/>
</dbReference>
<organism evidence="7 8">
    <name type="scientific">Aquilegia coerulea</name>
    <name type="common">Rocky mountain columbine</name>
    <dbReference type="NCBI Taxonomy" id="218851"/>
    <lineage>
        <taxon>Eukaryota</taxon>
        <taxon>Viridiplantae</taxon>
        <taxon>Streptophyta</taxon>
        <taxon>Embryophyta</taxon>
        <taxon>Tracheophyta</taxon>
        <taxon>Spermatophyta</taxon>
        <taxon>Magnoliopsida</taxon>
        <taxon>Ranunculales</taxon>
        <taxon>Ranunculaceae</taxon>
        <taxon>Thalictroideae</taxon>
        <taxon>Aquilegia</taxon>
    </lineage>
</organism>
<keyword evidence="5" id="KW-0503">Monooxygenase</keyword>
<keyword evidence="6" id="KW-0472">Membrane</keyword>
<dbReference type="AlphaFoldDB" id="A0A2G5E491"/>
<keyword evidence="8" id="KW-1185">Reference proteome</keyword>
<dbReference type="Pfam" id="PF00067">
    <property type="entry name" value="p450"/>
    <property type="match status" value="1"/>
</dbReference>
<keyword evidence="3 4" id="KW-0408">Iron</keyword>
<evidence type="ECO:0000313" key="7">
    <source>
        <dbReference type="EMBL" id="PIA50602.1"/>
    </source>
</evidence>